<dbReference type="Proteomes" id="UP000322165">
    <property type="component" value="Unassembled WGS sequence"/>
</dbReference>
<dbReference type="InterPro" id="IPR000160">
    <property type="entry name" value="GGDEF_dom"/>
</dbReference>
<dbReference type="NCBIfam" id="TIGR00254">
    <property type="entry name" value="GGDEF"/>
    <property type="match status" value="1"/>
</dbReference>
<dbReference type="Gene3D" id="3.30.70.270">
    <property type="match status" value="1"/>
</dbReference>
<dbReference type="EC" id="2.7.7.65" evidence="2"/>
<dbReference type="AlphaFoldDB" id="A0A5B2ZA99"/>
<dbReference type="Pfam" id="PF00990">
    <property type="entry name" value="GGDEF"/>
    <property type="match status" value="1"/>
</dbReference>
<comment type="catalytic activity">
    <reaction evidence="3">
        <text>2 GTP = 3',3'-c-di-GMP + 2 diphosphate</text>
        <dbReference type="Rhea" id="RHEA:24898"/>
        <dbReference type="ChEBI" id="CHEBI:33019"/>
        <dbReference type="ChEBI" id="CHEBI:37565"/>
        <dbReference type="ChEBI" id="CHEBI:58805"/>
        <dbReference type="EC" id="2.7.7.65"/>
    </reaction>
</comment>
<dbReference type="CDD" id="cd01949">
    <property type="entry name" value="GGDEF"/>
    <property type="match status" value="1"/>
</dbReference>
<dbReference type="InterPro" id="IPR050469">
    <property type="entry name" value="Diguanylate_Cyclase"/>
</dbReference>
<comment type="caution">
    <text evidence="5">The sequence shown here is derived from an EMBL/GenBank/DDBJ whole genome shotgun (WGS) entry which is preliminary data.</text>
</comment>
<evidence type="ECO:0000313" key="6">
    <source>
        <dbReference type="Proteomes" id="UP000322165"/>
    </source>
</evidence>
<dbReference type="PROSITE" id="PS50887">
    <property type="entry name" value="GGDEF"/>
    <property type="match status" value="1"/>
</dbReference>
<reference evidence="5 6" key="1">
    <citation type="submission" date="2019-09" db="EMBL/GenBank/DDBJ databases">
        <title>Arenimonas chukotkensis sp. nov., a bacterium isolated from Chukotka hot spring, Arctic region, Russia.</title>
        <authorList>
            <person name="Zayulina K.S."/>
            <person name="Prokofeva M.I."/>
            <person name="Elcheninov A.G."/>
            <person name="Novikov A."/>
            <person name="Kochetkova T.V."/>
            <person name="Kublanov I.V."/>
        </authorList>
    </citation>
    <scope>NUCLEOTIDE SEQUENCE [LARGE SCALE GENOMIC DNA]</scope>
    <source>
        <strain evidence="5 6">3729k</strain>
    </source>
</reference>
<dbReference type="InterPro" id="IPR003018">
    <property type="entry name" value="GAF"/>
</dbReference>
<proteinExistence type="predicted"/>
<reference evidence="5 6" key="2">
    <citation type="submission" date="2019-09" db="EMBL/GenBank/DDBJ databases">
        <authorList>
            <person name="Mazur A."/>
        </authorList>
    </citation>
    <scope>NUCLEOTIDE SEQUENCE [LARGE SCALE GENOMIC DNA]</scope>
    <source>
        <strain evidence="5 6">3729k</strain>
    </source>
</reference>
<dbReference type="EMBL" id="VUOD01000004">
    <property type="protein sequence ID" value="KAA2285066.1"/>
    <property type="molecule type" value="Genomic_DNA"/>
</dbReference>
<gene>
    <name evidence="5" type="ORF">F0415_07430</name>
</gene>
<evidence type="ECO:0000256" key="3">
    <source>
        <dbReference type="ARBA" id="ARBA00034247"/>
    </source>
</evidence>
<evidence type="ECO:0000256" key="1">
    <source>
        <dbReference type="ARBA" id="ARBA00001946"/>
    </source>
</evidence>
<organism evidence="5 6">
    <name type="scientific">Arenimonas fontis</name>
    <dbReference type="NCBI Taxonomy" id="2608255"/>
    <lineage>
        <taxon>Bacteria</taxon>
        <taxon>Pseudomonadati</taxon>
        <taxon>Pseudomonadota</taxon>
        <taxon>Gammaproteobacteria</taxon>
        <taxon>Lysobacterales</taxon>
        <taxon>Lysobacteraceae</taxon>
        <taxon>Arenimonas</taxon>
    </lineage>
</organism>
<evidence type="ECO:0000256" key="2">
    <source>
        <dbReference type="ARBA" id="ARBA00012528"/>
    </source>
</evidence>
<dbReference type="SMART" id="SM00065">
    <property type="entry name" value="GAF"/>
    <property type="match status" value="1"/>
</dbReference>
<dbReference type="SMART" id="SM00267">
    <property type="entry name" value="GGDEF"/>
    <property type="match status" value="1"/>
</dbReference>
<dbReference type="InterPro" id="IPR029787">
    <property type="entry name" value="Nucleotide_cyclase"/>
</dbReference>
<sequence length="508" mass="54275">MARRGAGRRAMRRNRWRDIGGGSCTCFGAGGSESARGGGWPVRVCGALPQVRDGMPAADQGLPKNSVSLPPVQLPSDSARAGAFHPCGKSCFGRRGPVRKAGRTPPVHCPLRGPNGVRLGSSCPEDCPCPPQAVQSDPAGWLVDGPSWAERDAAGRRAMLTEILAQVSRAALQGEGRDEVLQGIVDCLATRLPVALASIILLDEEGTHFVHAVWSGVLELDAPAGAPGSEPWPITKGAAGRCVRTGRAQLLTDVDGDPDYVPGHDSVRSEYLVPIRHRGRLLGVLNLESTERDFFSPQACLVFDAVAAQVAGAIHLARVVHELELANRALRESSMRDGLTGIANRRSFDQRLAEDWDCMGREARPLALLLVDADCFKELNDSLGHQHGDECLRELARICANVAERNRGLAARYGGEEMAVLLPRHDLDRARAAAEDLRREVLAQALAHPASRVARHVTVSIGVAAVVPAPGMSPHLLVSAADRGLYLAKASGRNRVRAGYVRSRTRAG</sequence>
<dbReference type="Gene3D" id="3.30.450.40">
    <property type="match status" value="1"/>
</dbReference>
<dbReference type="PANTHER" id="PTHR45138:SF9">
    <property type="entry name" value="DIGUANYLATE CYCLASE DGCM-RELATED"/>
    <property type="match status" value="1"/>
</dbReference>
<dbReference type="GO" id="GO:0005886">
    <property type="term" value="C:plasma membrane"/>
    <property type="evidence" value="ECO:0007669"/>
    <property type="project" value="TreeGrafter"/>
</dbReference>
<evidence type="ECO:0000313" key="5">
    <source>
        <dbReference type="EMBL" id="KAA2285066.1"/>
    </source>
</evidence>
<dbReference type="InterPro" id="IPR029016">
    <property type="entry name" value="GAF-like_dom_sf"/>
</dbReference>
<dbReference type="Pfam" id="PF13185">
    <property type="entry name" value="GAF_2"/>
    <property type="match status" value="1"/>
</dbReference>
<dbReference type="GO" id="GO:0043709">
    <property type="term" value="P:cell adhesion involved in single-species biofilm formation"/>
    <property type="evidence" value="ECO:0007669"/>
    <property type="project" value="TreeGrafter"/>
</dbReference>
<evidence type="ECO:0000259" key="4">
    <source>
        <dbReference type="PROSITE" id="PS50887"/>
    </source>
</evidence>
<comment type="cofactor">
    <cofactor evidence="1">
        <name>Mg(2+)</name>
        <dbReference type="ChEBI" id="CHEBI:18420"/>
    </cofactor>
</comment>
<dbReference type="FunFam" id="3.30.70.270:FF:000001">
    <property type="entry name" value="Diguanylate cyclase domain protein"/>
    <property type="match status" value="1"/>
</dbReference>
<dbReference type="InterPro" id="IPR043128">
    <property type="entry name" value="Rev_trsase/Diguanyl_cyclase"/>
</dbReference>
<dbReference type="GO" id="GO:0052621">
    <property type="term" value="F:diguanylate cyclase activity"/>
    <property type="evidence" value="ECO:0007669"/>
    <property type="project" value="UniProtKB-EC"/>
</dbReference>
<protein>
    <recommendedName>
        <fullName evidence="2">diguanylate cyclase</fullName>
        <ecNumber evidence="2">2.7.7.65</ecNumber>
    </recommendedName>
</protein>
<dbReference type="GO" id="GO:1902201">
    <property type="term" value="P:negative regulation of bacterial-type flagellum-dependent cell motility"/>
    <property type="evidence" value="ECO:0007669"/>
    <property type="project" value="TreeGrafter"/>
</dbReference>
<accession>A0A5B2ZA99</accession>
<keyword evidence="6" id="KW-1185">Reference proteome</keyword>
<name>A0A5B2ZA99_9GAMM</name>
<dbReference type="SUPFAM" id="SSF55073">
    <property type="entry name" value="Nucleotide cyclase"/>
    <property type="match status" value="1"/>
</dbReference>
<dbReference type="SUPFAM" id="SSF55781">
    <property type="entry name" value="GAF domain-like"/>
    <property type="match status" value="1"/>
</dbReference>
<feature type="domain" description="GGDEF" evidence="4">
    <location>
        <begin position="364"/>
        <end position="501"/>
    </location>
</feature>
<dbReference type="PANTHER" id="PTHR45138">
    <property type="entry name" value="REGULATORY COMPONENTS OF SENSORY TRANSDUCTION SYSTEM"/>
    <property type="match status" value="1"/>
</dbReference>